<keyword evidence="2" id="KW-1185">Reference proteome</keyword>
<dbReference type="Proteomes" id="UP000485058">
    <property type="component" value="Unassembled WGS sequence"/>
</dbReference>
<evidence type="ECO:0000313" key="2">
    <source>
        <dbReference type="Proteomes" id="UP000485058"/>
    </source>
</evidence>
<dbReference type="PANTHER" id="PTHR23150:SF26">
    <property type="entry name" value="GENERIC METHYLTRANSFERASE"/>
    <property type="match status" value="1"/>
</dbReference>
<dbReference type="InterPro" id="IPR051043">
    <property type="entry name" value="Sulfatase_Mod_Factor_Kinase"/>
</dbReference>
<proteinExistence type="predicted"/>
<protein>
    <submittedName>
        <fullName evidence="1">Uncharacterized protein</fullName>
    </submittedName>
</protein>
<dbReference type="GO" id="GO:0120147">
    <property type="term" value="F:formylglycine-generating oxidase activity"/>
    <property type="evidence" value="ECO:0007669"/>
    <property type="project" value="TreeGrafter"/>
</dbReference>
<gene>
    <name evidence="1" type="ORF">HaLaN_01766</name>
</gene>
<accession>A0A699YCC6</accession>
<comment type="caution">
    <text evidence="1">The sequence shown here is derived from an EMBL/GenBank/DDBJ whole genome shotgun (WGS) entry which is preliminary data.</text>
</comment>
<dbReference type="PANTHER" id="PTHR23150">
    <property type="entry name" value="SULFATASE MODIFYING FACTOR 1, 2"/>
    <property type="match status" value="1"/>
</dbReference>
<sequence length="179" mass="20450">MATRNPSLNMRPELLKAAGIHKAAGNDQLIGPRGLSWWTGLHPTECPGFCPVESCLKSLPLPSTHKATRQQVLDYFDNAWTLTEVLFASLQGEDTFLRQPYHQLRHPMVFYYGHPAVLYINKLRVAGVLEDGIDQFFEQLFETGVDEMSWDDLSQGRDDWPLIAAITDYRRKAYQIVKQ</sequence>
<feature type="non-terminal residue" evidence="1">
    <location>
        <position position="179"/>
    </location>
</feature>
<organism evidence="1 2">
    <name type="scientific">Haematococcus lacustris</name>
    <name type="common">Green alga</name>
    <name type="synonym">Haematococcus pluvialis</name>
    <dbReference type="NCBI Taxonomy" id="44745"/>
    <lineage>
        <taxon>Eukaryota</taxon>
        <taxon>Viridiplantae</taxon>
        <taxon>Chlorophyta</taxon>
        <taxon>core chlorophytes</taxon>
        <taxon>Chlorophyceae</taxon>
        <taxon>CS clade</taxon>
        <taxon>Chlamydomonadales</taxon>
        <taxon>Haematococcaceae</taxon>
        <taxon>Haematococcus</taxon>
    </lineage>
</organism>
<evidence type="ECO:0000313" key="1">
    <source>
        <dbReference type="EMBL" id="GFH07025.1"/>
    </source>
</evidence>
<dbReference type="AlphaFoldDB" id="A0A699YCC6"/>
<reference evidence="1 2" key="1">
    <citation type="submission" date="2020-02" db="EMBL/GenBank/DDBJ databases">
        <title>Draft genome sequence of Haematococcus lacustris strain NIES-144.</title>
        <authorList>
            <person name="Morimoto D."/>
            <person name="Nakagawa S."/>
            <person name="Yoshida T."/>
            <person name="Sawayama S."/>
        </authorList>
    </citation>
    <scope>NUCLEOTIDE SEQUENCE [LARGE SCALE GENOMIC DNA]</scope>
    <source>
        <strain evidence="1 2">NIES-144</strain>
    </source>
</reference>
<name>A0A699YCC6_HAELA</name>
<dbReference type="EMBL" id="BLLF01000069">
    <property type="protein sequence ID" value="GFH07025.1"/>
    <property type="molecule type" value="Genomic_DNA"/>
</dbReference>